<reference evidence="6" key="1">
    <citation type="submission" date="2022-04" db="EMBL/GenBank/DDBJ databases">
        <title>A functionally conserved STORR gene fusion in Papaver species that diverged 16.8 million years ago.</title>
        <authorList>
            <person name="Catania T."/>
        </authorList>
    </citation>
    <scope>NUCLEOTIDE SEQUENCE</scope>
    <source>
        <strain evidence="6">S-188037</strain>
    </source>
</reference>
<dbReference type="Gene3D" id="3.30.60.190">
    <property type="match status" value="1"/>
</dbReference>
<accession>A0AAD4TJ92</accession>
<evidence type="ECO:0000256" key="2">
    <source>
        <dbReference type="ARBA" id="ARBA00022771"/>
    </source>
</evidence>
<dbReference type="GO" id="GO:0048254">
    <property type="term" value="P:snoRNA localization"/>
    <property type="evidence" value="ECO:0007669"/>
    <property type="project" value="TreeGrafter"/>
</dbReference>
<dbReference type="InterPro" id="IPR051639">
    <property type="entry name" value="BCD1"/>
</dbReference>
<keyword evidence="2 4" id="KW-0863">Zinc-finger</keyword>
<protein>
    <recommendedName>
        <fullName evidence="5">HIT-type domain-containing protein</fullName>
    </recommendedName>
</protein>
<dbReference type="SUPFAM" id="SSF144232">
    <property type="entry name" value="HIT/MYND zinc finger-like"/>
    <property type="match status" value="1"/>
</dbReference>
<gene>
    <name evidence="6" type="ORF">MKW98_016771</name>
</gene>
<dbReference type="PROSITE" id="PS51083">
    <property type="entry name" value="ZF_HIT"/>
    <property type="match status" value="1"/>
</dbReference>
<comment type="caution">
    <text evidence="6">The sequence shown here is derived from an EMBL/GenBank/DDBJ whole genome shotgun (WGS) entry which is preliminary data.</text>
</comment>
<name>A0AAD4TJ92_9MAGN</name>
<keyword evidence="7" id="KW-1185">Reference proteome</keyword>
<dbReference type="PANTHER" id="PTHR13483">
    <property type="entry name" value="BOX C_D SNORNA PROTEIN 1-RELATED"/>
    <property type="match status" value="1"/>
</dbReference>
<evidence type="ECO:0000259" key="5">
    <source>
        <dbReference type="PROSITE" id="PS51083"/>
    </source>
</evidence>
<keyword evidence="3" id="KW-0862">Zinc</keyword>
<dbReference type="Pfam" id="PF04438">
    <property type="entry name" value="zf-HIT"/>
    <property type="match status" value="1"/>
</dbReference>
<dbReference type="PANTHER" id="PTHR13483:SF11">
    <property type="entry name" value="ZINC FINGER HIT DOMAIN-CONTAINING PROTEIN 3"/>
    <property type="match status" value="1"/>
</dbReference>
<dbReference type="CDD" id="cd23024">
    <property type="entry name" value="zf-HIT_ZNHIT2-3"/>
    <property type="match status" value="1"/>
</dbReference>
<proteinExistence type="predicted"/>
<evidence type="ECO:0000256" key="1">
    <source>
        <dbReference type="ARBA" id="ARBA00022723"/>
    </source>
</evidence>
<sequence>MAGGTRNCEVCKDAISKYKCPSCLAPYCSLTCYKKHKETPCSKQVTSNAETPSSNQKPCPTLLLKRSLEVEEPDLVLPETKLQSIVLCNEIRDALKDEKLRQLIYSIDSATNSENELENAMKMEDFRILSEKILSVIDR</sequence>
<feature type="domain" description="HIT-type" evidence="5">
    <location>
        <begin position="8"/>
        <end position="41"/>
    </location>
</feature>
<dbReference type="GO" id="GO:0000463">
    <property type="term" value="P:maturation of LSU-rRNA from tricistronic rRNA transcript (SSU-rRNA, 5.8S rRNA, LSU-rRNA)"/>
    <property type="evidence" value="ECO:0007669"/>
    <property type="project" value="TreeGrafter"/>
</dbReference>
<dbReference type="GO" id="GO:0008270">
    <property type="term" value="F:zinc ion binding"/>
    <property type="evidence" value="ECO:0007669"/>
    <property type="project" value="UniProtKB-UniRule"/>
</dbReference>
<dbReference type="GO" id="GO:0005634">
    <property type="term" value="C:nucleus"/>
    <property type="evidence" value="ECO:0007669"/>
    <property type="project" value="TreeGrafter"/>
</dbReference>
<keyword evidence="1" id="KW-0479">Metal-binding</keyword>
<dbReference type="GO" id="GO:0000492">
    <property type="term" value="P:box C/D snoRNP assembly"/>
    <property type="evidence" value="ECO:0007669"/>
    <property type="project" value="TreeGrafter"/>
</dbReference>
<organism evidence="6 7">
    <name type="scientific">Papaver atlanticum</name>
    <dbReference type="NCBI Taxonomy" id="357466"/>
    <lineage>
        <taxon>Eukaryota</taxon>
        <taxon>Viridiplantae</taxon>
        <taxon>Streptophyta</taxon>
        <taxon>Embryophyta</taxon>
        <taxon>Tracheophyta</taxon>
        <taxon>Spermatophyta</taxon>
        <taxon>Magnoliopsida</taxon>
        <taxon>Ranunculales</taxon>
        <taxon>Papaveraceae</taxon>
        <taxon>Papaveroideae</taxon>
        <taxon>Papaver</taxon>
    </lineage>
</organism>
<dbReference type="InterPro" id="IPR007529">
    <property type="entry name" value="Znf_HIT"/>
</dbReference>
<dbReference type="EMBL" id="JAJJMB010000948">
    <property type="protein sequence ID" value="KAI3960047.1"/>
    <property type="molecule type" value="Genomic_DNA"/>
</dbReference>
<evidence type="ECO:0000256" key="3">
    <source>
        <dbReference type="ARBA" id="ARBA00022833"/>
    </source>
</evidence>
<evidence type="ECO:0000256" key="4">
    <source>
        <dbReference type="PROSITE-ProRule" id="PRU00453"/>
    </source>
</evidence>
<evidence type="ECO:0000313" key="6">
    <source>
        <dbReference type="EMBL" id="KAI3960047.1"/>
    </source>
</evidence>
<dbReference type="AlphaFoldDB" id="A0AAD4TJ92"/>
<dbReference type="GO" id="GO:0070761">
    <property type="term" value="C:pre-snoRNP complex"/>
    <property type="evidence" value="ECO:0007669"/>
    <property type="project" value="TreeGrafter"/>
</dbReference>
<dbReference type="Proteomes" id="UP001202328">
    <property type="component" value="Unassembled WGS sequence"/>
</dbReference>
<evidence type="ECO:0000313" key="7">
    <source>
        <dbReference type="Proteomes" id="UP001202328"/>
    </source>
</evidence>